<dbReference type="EMBL" id="JAKKPZ010000009">
    <property type="protein sequence ID" value="KAI1717109.1"/>
    <property type="molecule type" value="Genomic_DNA"/>
</dbReference>
<dbReference type="AlphaFoldDB" id="A0AAD4N961"/>
<evidence type="ECO:0000313" key="1">
    <source>
        <dbReference type="EMBL" id="KAI1717109.1"/>
    </source>
</evidence>
<sequence>MMLDRVEKERRALTNIRYARAGNGTNKAFLPLRVCENVCPSFFPDGRYFSAVQRRLDQYYGRPAVGGLCVVYSSLSG</sequence>
<organism evidence="1 2">
    <name type="scientific">Ditylenchus destructor</name>
    <dbReference type="NCBI Taxonomy" id="166010"/>
    <lineage>
        <taxon>Eukaryota</taxon>
        <taxon>Metazoa</taxon>
        <taxon>Ecdysozoa</taxon>
        <taxon>Nematoda</taxon>
        <taxon>Chromadorea</taxon>
        <taxon>Rhabditida</taxon>
        <taxon>Tylenchina</taxon>
        <taxon>Tylenchomorpha</taxon>
        <taxon>Sphaerularioidea</taxon>
        <taxon>Anguinidae</taxon>
        <taxon>Anguininae</taxon>
        <taxon>Ditylenchus</taxon>
    </lineage>
</organism>
<evidence type="ECO:0000313" key="2">
    <source>
        <dbReference type="Proteomes" id="UP001201812"/>
    </source>
</evidence>
<accession>A0AAD4N961</accession>
<gene>
    <name evidence="1" type="ORF">DdX_06838</name>
</gene>
<dbReference type="Proteomes" id="UP001201812">
    <property type="component" value="Unassembled WGS sequence"/>
</dbReference>
<comment type="caution">
    <text evidence="1">The sequence shown here is derived from an EMBL/GenBank/DDBJ whole genome shotgun (WGS) entry which is preliminary data.</text>
</comment>
<name>A0AAD4N961_9BILA</name>
<reference evidence="1" key="1">
    <citation type="submission" date="2022-01" db="EMBL/GenBank/DDBJ databases">
        <title>Genome Sequence Resource for Two Populations of Ditylenchus destructor, the Migratory Endoparasitic Phytonematode.</title>
        <authorList>
            <person name="Zhang H."/>
            <person name="Lin R."/>
            <person name="Xie B."/>
        </authorList>
    </citation>
    <scope>NUCLEOTIDE SEQUENCE</scope>
    <source>
        <strain evidence="1">BazhouSP</strain>
    </source>
</reference>
<keyword evidence="2" id="KW-1185">Reference proteome</keyword>
<proteinExistence type="predicted"/>
<protein>
    <submittedName>
        <fullName evidence="1">Uncharacterized protein</fullName>
    </submittedName>
</protein>